<dbReference type="InterPro" id="IPR001539">
    <property type="entry name" value="Peptidase_U32"/>
</dbReference>
<reference evidence="2 3" key="1">
    <citation type="submission" date="2015-03" db="EMBL/GenBank/DDBJ databases">
        <authorList>
            <person name="Murphy D."/>
        </authorList>
    </citation>
    <scope>NUCLEOTIDE SEQUENCE [LARGE SCALE GENOMIC DNA]</scope>
    <source>
        <strain evidence="2 3">OL-4</strain>
    </source>
</reference>
<protein>
    <submittedName>
        <fullName evidence="2">Peptidase U32</fullName>
    </submittedName>
</protein>
<dbReference type="EMBL" id="CGIH01000026">
    <property type="protein sequence ID" value="CFX55170.1"/>
    <property type="molecule type" value="Genomic_DNA"/>
</dbReference>
<dbReference type="AlphaFoldDB" id="A0A0E3W370"/>
<dbReference type="PANTHER" id="PTHR30217">
    <property type="entry name" value="PEPTIDASE U32 FAMILY"/>
    <property type="match status" value="1"/>
</dbReference>
<dbReference type="InterPro" id="IPR051454">
    <property type="entry name" value="RNA/ubiquinone_mod_enzymes"/>
</dbReference>
<evidence type="ECO:0000313" key="2">
    <source>
        <dbReference type="EMBL" id="CFX55170.1"/>
    </source>
</evidence>
<evidence type="ECO:0000313" key="3">
    <source>
        <dbReference type="Proteomes" id="UP000045545"/>
    </source>
</evidence>
<keyword evidence="3" id="KW-1185">Reference proteome</keyword>
<organism evidence="2 3">
    <name type="scientific">Syntrophomonas zehnderi OL-4</name>
    <dbReference type="NCBI Taxonomy" id="690567"/>
    <lineage>
        <taxon>Bacteria</taxon>
        <taxon>Bacillati</taxon>
        <taxon>Bacillota</taxon>
        <taxon>Clostridia</taxon>
        <taxon>Eubacteriales</taxon>
        <taxon>Syntrophomonadaceae</taxon>
        <taxon>Syntrophomonas</taxon>
    </lineage>
</organism>
<gene>
    <name evidence="2" type="ORF">1429</name>
</gene>
<name>A0A0E3W370_9FIRM</name>
<dbReference type="Proteomes" id="UP000045545">
    <property type="component" value="Unassembled WGS sequence"/>
</dbReference>
<dbReference type="PANTHER" id="PTHR30217:SF10">
    <property type="entry name" value="23S RRNA 5-HYDROXYCYTIDINE C2501 SYNTHASE"/>
    <property type="match status" value="1"/>
</dbReference>
<dbReference type="InterPro" id="IPR020988">
    <property type="entry name" value="Pept_U32_collagenase"/>
</dbReference>
<proteinExistence type="predicted"/>
<sequence>MELLAPAGNWDAFMAALKNGADAVYIGGKSYSARQSAENFDLPQIESAVDYAHLHNKKVYVTVNTLIDNDEFAAALDYLYALEQRQVDAIIIQDIGLAAACHRVLPKLRLHASTQMTVHNEGGAAFIKKQGFKRIVLARELANTDIKTVHEQYPDVELEVFVHGALCFSYSGQCLFSSMVGGRSGNRGRCAQPCRLAYQLKSRSGKNNLDPARHGRYLLSPADLCLIEYLPELKEAGVCSLKIEGRMKRPEYVAVVSRAYREALDLLEDSGQRPEPEIKENLLKVFNRNFSSGYFFGAGADFLSTRRPNNRGVFVGRVVEQKPDLMVKIKLTDAIGSGDGLVVWVGKGKNPVVIVEEMQIDGQRVNEATAGDIVSLQLEERVFPGDRVFKTHDEELLSEAQHSIRDEKAHKIYVDAAVSVGLGEPLRLILCDDEGNRGEAQTKTAAQMAEKYALDEEVLRDKLGRMGNTDFVLRNITIQGEGGLMLPFSDLNEVRRLALERLIEKRLLKHAKPVTSINYFNQEKQALLDDPRPDYNKTSPLLTVAVSSVEQARLALKNGADQVLLGLEGMGSRKRPSRSELKEMLALNQGKNIPQVIPVLPRISLPQDRYSYHRMVDEDFSALMVGNWGDLHWGLEQGFKILTDYSLNVFNIYSLKFLSGLGISSVCLSPELNFKQLHSFKGITGVEMIIHGELQLMEAQYCVLGATLGGDREKCTAPCSKDTFYLQDAKSYQFPAVVDADCRFHVFNSRTLCMIEDLARIISLRPHSLRIEARLMQDDQLSQTVKTYRQAINILLAEGEPDLNRYKNELAALGQPFTKCHYYRGVI</sequence>
<feature type="domain" description="Peptidase U32 collagenase" evidence="1">
    <location>
        <begin position="388"/>
        <end position="507"/>
    </location>
</feature>
<evidence type="ECO:0000259" key="1">
    <source>
        <dbReference type="Pfam" id="PF12392"/>
    </source>
</evidence>
<dbReference type="Pfam" id="PF01136">
    <property type="entry name" value="Peptidase_U32"/>
    <property type="match status" value="2"/>
</dbReference>
<dbReference type="Pfam" id="PF12392">
    <property type="entry name" value="DUF3656"/>
    <property type="match status" value="1"/>
</dbReference>
<dbReference type="STRING" id="690567.1429"/>
<accession>A0A0E3W370</accession>